<protein>
    <submittedName>
        <fullName evidence="12">Rhomboid family intramembrane serine protease GlpG</fullName>
        <ecNumber evidence="12">3.4.21.105</ecNumber>
    </submittedName>
</protein>
<keyword evidence="3" id="KW-1003">Cell membrane</keyword>
<keyword evidence="4" id="KW-0997">Cell inner membrane</keyword>
<evidence type="ECO:0000259" key="10">
    <source>
        <dbReference type="Pfam" id="PF01694"/>
    </source>
</evidence>
<evidence type="ECO:0000259" key="11">
    <source>
        <dbReference type="Pfam" id="PF12122"/>
    </source>
</evidence>
<dbReference type="EMBL" id="JAUZVZ010000010">
    <property type="protein sequence ID" value="MDP4536293.1"/>
    <property type="molecule type" value="Genomic_DNA"/>
</dbReference>
<dbReference type="InterPro" id="IPR023662">
    <property type="entry name" value="Rhomboid_protease_GlpG"/>
</dbReference>
<dbReference type="RefSeq" id="WP_305893557.1">
    <property type="nucleotide sequence ID" value="NZ_JAUZVZ010000010.1"/>
</dbReference>
<keyword evidence="7 9" id="KW-1133">Transmembrane helix</keyword>
<feature type="domain" description="Peptidase S54 GlpG peptidase N-terminal" evidence="11">
    <location>
        <begin position="1"/>
        <end position="80"/>
    </location>
</feature>
<evidence type="ECO:0000256" key="4">
    <source>
        <dbReference type="ARBA" id="ARBA00022519"/>
    </source>
</evidence>
<feature type="domain" description="Peptidase S54 rhomboid" evidence="10">
    <location>
        <begin position="141"/>
        <end position="276"/>
    </location>
</feature>
<keyword evidence="12" id="KW-0645">Protease</keyword>
<evidence type="ECO:0000256" key="1">
    <source>
        <dbReference type="ARBA" id="ARBA00004141"/>
    </source>
</evidence>
<dbReference type="Gene3D" id="1.20.1540.10">
    <property type="entry name" value="Rhomboid-like"/>
    <property type="match status" value="1"/>
</dbReference>
<dbReference type="GO" id="GO:0006508">
    <property type="term" value="P:proteolysis"/>
    <property type="evidence" value="ECO:0007669"/>
    <property type="project" value="UniProtKB-KW"/>
</dbReference>
<dbReference type="Proteomes" id="UP001231616">
    <property type="component" value="Unassembled WGS sequence"/>
</dbReference>
<feature type="transmembrane region" description="Helical" evidence="9">
    <location>
        <begin position="259"/>
        <end position="275"/>
    </location>
</feature>
<feature type="transmembrane region" description="Helical" evidence="9">
    <location>
        <begin position="179"/>
        <end position="197"/>
    </location>
</feature>
<dbReference type="InterPro" id="IPR038236">
    <property type="entry name" value="GlpG_N_sf"/>
</dbReference>
<evidence type="ECO:0000256" key="3">
    <source>
        <dbReference type="ARBA" id="ARBA00022475"/>
    </source>
</evidence>
<accession>A0ABT9GZ46</accession>
<feature type="transmembrane region" description="Helical" evidence="9">
    <location>
        <begin position="97"/>
        <end position="116"/>
    </location>
</feature>
<comment type="caution">
    <text evidence="12">The sequence shown here is derived from an EMBL/GenBank/DDBJ whole genome shotgun (WGS) entry which is preliminary data.</text>
</comment>
<sequence length="283" mass="31891">MNKIGELNSVRAAMVFADYCVTRGWPVQAVPEPAMAEQPELAALYVEPDYEADVVAALQQFLQEPDHPRYRSAAWQRSQVAVSGPGQSVFSGLDARAFSGLVTILVLSACLLVYGWQQLAPQVAFGWLGSFTQPESISWLQSWRWITPAVLHFSLLHLVFNLMWWWFLAGQFERVLGRWQLISFTLSCALLSNVAQYLLVGPYFGGLSGVVYALFGYFWWAGRLNPSQGLQLSPGLVGFMLIWMLLGFLDVLWIQMANWAHLAGLLAGCSWAWLLRHKQPRQH</sequence>
<dbReference type="InterPro" id="IPR022732">
    <property type="entry name" value="Peptidase_S54_GlpG_N"/>
</dbReference>
<dbReference type="PANTHER" id="PTHR43731:SF14">
    <property type="entry name" value="PRESENILIN-ASSOCIATED RHOMBOID-LIKE PROTEIN, MITOCHONDRIAL"/>
    <property type="match status" value="1"/>
</dbReference>
<evidence type="ECO:0000256" key="7">
    <source>
        <dbReference type="ARBA" id="ARBA00022989"/>
    </source>
</evidence>
<evidence type="ECO:0000256" key="9">
    <source>
        <dbReference type="SAM" id="Phobius"/>
    </source>
</evidence>
<keyword evidence="8 9" id="KW-0472">Membrane</keyword>
<gene>
    <name evidence="12" type="primary">glpG</name>
    <name evidence="12" type="ORF">Q3O60_08840</name>
</gene>
<dbReference type="InterPro" id="IPR022764">
    <property type="entry name" value="Peptidase_S54_rhomboid_dom"/>
</dbReference>
<evidence type="ECO:0000313" key="13">
    <source>
        <dbReference type="Proteomes" id="UP001231616"/>
    </source>
</evidence>
<evidence type="ECO:0000256" key="5">
    <source>
        <dbReference type="ARBA" id="ARBA00022692"/>
    </source>
</evidence>
<dbReference type="NCBIfam" id="TIGR04239">
    <property type="entry name" value="rhombo_GlpG"/>
    <property type="match status" value="1"/>
</dbReference>
<keyword evidence="5 9" id="KW-0812">Transmembrane</keyword>
<proteinExistence type="inferred from homology"/>
<evidence type="ECO:0000256" key="2">
    <source>
        <dbReference type="ARBA" id="ARBA00009045"/>
    </source>
</evidence>
<dbReference type="SUPFAM" id="SSF144091">
    <property type="entry name" value="Rhomboid-like"/>
    <property type="match status" value="1"/>
</dbReference>
<feature type="transmembrane region" description="Helical" evidence="9">
    <location>
        <begin position="232"/>
        <end position="253"/>
    </location>
</feature>
<dbReference type="InterPro" id="IPR050925">
    <property type="entry name" value="Rhomboid_protease_S54"/>
</dbReference>
<dbReference type="Pfam" id="PF12122">
    <property type="entry name" value="Rhomboid_N"/>
    <property type="match status" value="1"/>
</dbReference>
<feature type="transmembrane region" description="Helical" evidence="9">
    <location>
        <begin position="203"/>
        <end position="220"/>
    </location>
</feature>
<organism evidence="12 13">
    <name type="scientific">Alkalimonas collagenimarina</name>
    <dbReference type="NCBI Taxonomy" id="400390"/>
    <lineage>
        <taxon>Bacteria</taxon>
        <taxon>Pseudomonadati</taxon>
        <taxon>Pseudomonadota</taxon>
        <taxon>Gammaproteobacteria</taxon>
        <taxon>Alkalimonas</taxon>
    </lineage>
</organism>
<dbReference type="GO" id="GO:0008233">
    <property type="term" value="F:peptidase activity"/>
    <property type="evidence" value="ECO:0007669"/>
    <property type="project" value="UniProtKB-KW"/>
</dbReference>
<dbReference type="PANTHER" id="PTHR43731">
    <property type="entry name" value="RHOMBOID PROTEASE"/>
    <property type="match status" value="1"/>
</dbReference>
<dbReference type="InterPro" id="IPR035952">
    <property type="entry name" value="Rhomboid-like_sf"/>
</dbReference>
<feature type="transmembrane region" description="Helical" evidence="9">
    <location>
        <begin position="145"/>
        <end position="167"/>
    </location>
</feature>
<keyword evidence="6 12" id="KW-0378">Hydrolase</keyword>
<keyword evidence="13" id="KW-1185">Reference proteome</keyword>
<dbReference type="Pfam" id="PF01694">
    <property type="entry name" value="Rhomboid"/>
    <property type="match status" value="1"/>
</dbReference>
<comment type="similarity">
    <text evidence="2">Belongs to the peptidase S54 family.</text>
</comment>
<name>A0ABT9GZ46_9GAMM</name>
<evidence type="ECO:0000256" key="8">
    <source>
        <dbReference type="ARBA" id="ARBA00023136"/>
    </source>
</evidence>
<comment type="subcellular location">
    <subcellularLocation>
        <location evidence="1">Membrane</location>
        <topology evidence="1">Multi-pass membrane protein</topology>
    </subcellularLocation>
</comment>
<evidence type="ECO:0000256" key="6">
    <source>
        <dbReference type="ARBA" id="ARBA00022801"/>
    </source>
</evidence>
<evidence type="ECO:0000313" key="12">
    <source>
        <dbReference type="EMBL" id="MDP4536293.1"/>
    </source>
</evidence>
<dbReference type="EC" id="3.4.21.105" evidence="12"/>
<reference evidence="12 13" key="1">
    <citation type="submission" date="2023-08" db="EMBL/GenBank/DDBJ databases">
        <authorList>
            <person name="Joshi A."/>
            <person name="Thite S."/>
        </authorList>
    </citation>
    <scope>NUCLEOTIDE SEQUENCE [LARGE SCALE GENOMIC DNA]</scope>
    <source>
        <strain evidence="12 13">AC40</strain>
    </source>
</reference>
<dbReference type="Gene3D" id="3.30.70.2350">
    <property type="match status" value="1"/>
</dbReference>